<protein>
    <recommendedName>
        <fullName evidence="2">DUF7707 domain-containing protein</fullName>
    </recommendedName>
</protein>
<dbReference type="EMBL" id="JAPEVB010000002">
    <property type="protein sequence ID" value="KAJ4394026.1"/>
    <property type="molecule type" value="Genomic_DNA"/>
</dbReference>
<dbReference type="PANTHER" id="PTHR38118">
    <property type="entry name" value="ANCHORED CELL WALL PROTEIN 11-RELATED"/>
    <property type="match status" value="1"/>
</dbReference>
<evidence type="ECO:0000313" key="3">
    <source>
        <dbReference type="EMBL" id="KAJ4394026.1"/>
    </source>
</evidence>
<evidence type="ECO:0000313" key="4">
    <source>
        <dbReference type="Proteomes" id="UP001140453"/>
    </source>
</evidence>
<dbReference type="OrthoDB" id="2439692at2759"/>
<proteinExistence type="predicted"/>
<keyword evidence="1" id="KW-0732">Signal</keyword>
<sequence length="189" mass="19790">MFSFRATVLAVATVLVANTRADYYIDPNSVSLTTRESWCTSETQQCPYICRDMGASGASTNTCNATSLTYGCLCSDGKTPNASEYSLTLPYFVCVEYVSQCVAACDSNSTCQGACQQDHPCGATDPVTNKVNSTATASSTSTSSTSGGDTVYTGLDGKSAAGPPAFELARLYATMATLGLFGMGFMYLL</sequence>
<evidence type="ECO:0000256" key="1">
    <source>
        <dbReference type="SAM" id="SignalP"/>
    </source>
</evidence>
<dbReference type="Proteomes" id="UP001140453">
    <property type="component" value="Unassembled WGS sequence"/>
</dbReference>
<dbReference type="Pfam" id="PF24808">
    <property type="entry name" value="DUF7707"/>
    <property type="match status" value="1"/>
</dbReference>
<dbReference type="PANTHER" id="PTHR38118:SF2">
    <property type="entry name" value="CDP-ALCOHOL PHOSPHATIDYLTRANSFERASE PROTEIN"/>
    <property type="match status" value="1"/>
</dbReference>
<comment type="caution">
    <text evidence="3">The sequence shown here is derived from an EMBL/GenBank/DDBJ whole genome shotgun (WGS) entry which is preliminary data.</text>
</comment>
<keyword evidence="4" id="KW-1185">Reference proteome</keyword>
<dbReference type="InterPro" id="IPR056124">
    <property type="entry name" value="DUF7707"/>
</dbReference>
<feature type="chain" id="PRO_5040833184" description="DUF7707 domain-containing protein" evidence="1">
    <location>
        <begin position="22"/>
        <end position="189"/>
    </location>
</feature>
<evidence type="ECO:0000259" key="2">
    <source>
        <dbReference type="Pfam" id="PF24808"/>
    </source>
</evidence>
<feature type="signal peptide" evidence="1">
    <location>
        <begin position="1"/>
        <end position="21"/>
    </location>
</feature>
<accession>A0A9W8YY34</accession>
<reference evidence="3" key="1">
    <citation type="submission" date="2022-10" db="EMBL/GenBank/DDBJ databases">
        <title>Tapping the CABI collections for fungal endophytes: first genome assemblies for Collariella, Neodidymelliopsis, Ascochyta clinopodiicola, Didymella pomorum, Didymosphaeria variabile, Neocosmospora piperis and Neocucurbitaria cava.</title>
        <authorList>
            <person name="Hill R."/>
        </authorList>
    </citation>
    <scope>NUCLEOTIDE SEQUENCE</scope>
    <source>
        <strain evidence="3">IMI 355082</strain>
    </source>
</reference>
<name>A0A9W8YY34_9PEZI</name>
<gene>
    <name evidence="3" type="ORF">N0V93_003243</name>
</gene>
<dbReference type="AlphaFoldDB" id="A0A9W8YY34"/>
<feature type="domain" description="DUF7707" evidence="2">
    <location>
        <begin position="24"/>
        <end position="126"/>
    </location>
</feature>
<organism evidence="3 4">
    <name type="scientific">Gnomoniopsis smithogilvyi</name>
    <dbReference type="NCBI Taxonomy" id="1191159"/>
    <lineage>
        <taxon>Eukaryota</taxon>
        <taxon>Fungi</taxon>
        <taxon>Dikarya</taxon>
        <taxon>Ascomycota</taxon>
        <taxon>Pezizomycotina</taxon>
        <taxon>Sordariomycetes</taxon>
        <taxon>Sordariomycetidae</taxon>
        <taxon>Diaporthales</taxon>
        <taxon>Gnomoniaceae</taxon>
        <taxon>Gnomoniopsis</taxon>
    </lineage>
</organism>